<dbReference type="PANTHER" id="PTHR24006">
    <property type="entry name" value="UBIQUITIN CARBOXYL-TERMINAL HYDROLASE"/>
    <property type="match status" value="1"/>
</dbReference>
<feature type="region of interest" description="Disordered" evidence="2">
    <location>
        <begin position="315"/>
        <end position="341"/>
    </location>
</feature>
<keyword evidence="4" id="KW-1185">Reference proteome</keyword>
<dbReference type="SUPFAM" id="SSF54001">
    <property type="entry name" value="Cysteine proteinases"/>
    <property type="match status" value="1"/>
</dbReference>
<accession>A0A9C6X682</accession>
<evidence type="ECO:0000313" key="5">
    <source>
        <dbReference type="RefSeq" id="XP_052129893.1"/>
    </source>
</evidence>
<organism evidence="4 5">
    <name type="scientific">Frankliniella occidentalis</name>
    <name type="common">Western flower thrips</name>
    <name type="synonym">Euthrips occidentalis</name>
    <dbReference type="NCBI Taxonomy" id="133901"/>
    <lineage>
        <taxon>Eukaryota</taxon>
        <taxon>Metazoa</taxon>
        <taxon>Ecdysozoa</taxon>
        <taxon>Arthropoda</taxon>
        <taxon>Hexapoda</taxon>
        <taxon>Insecta</taxon>
        <taxon>Pterygota</taxon>
        <taxon>Neoptera</taxon>
        <taxon>Paraneoptera</taxon>
        <taxon>Thysanoptera</taxon>
        <taxon>Terebrantia</taxon>
        <taxon>Thripoidea</taxon>
        <taxon>Thripidae</taxon>
        <taxon>Frankliniella</taxon>
    </lineage>
</organism>
<protein>
    <submittedName>
        <fullName evidence="5">Ubiquitin carboxyl-terminal hydrolase 17-like protein B</fullName>
    </submittedName>
</protein>
<dbReference type="RefSeq" id="XP_052129893.1">
    <property type="nucleotide sequence ID" value="XM_052273933.1"/>
</dbReference>
<evidence type="ECO:0000256" key="2">
    <source>
        <dbReference type="SAM" id="MobiDB-lite"/>
    </source>
</evidence>
<feature type="compositionally biased region" description="Polar residues" evidence="2">
    <location>
        <begin position="359"/>
        <end position="379"/>
    </location>
</feature>
<dbReference type="InterPro" id="IPR038765">
    <property type="entry name" value="Papain-like_cys_pep_sf"/>
</dbReference>
<comment type="similarity">
    <text evidence="1">Belongs to the peptidase C19 family.</text>
</comment>
<gene>
    <name evidence="5" type="primary">LOC127751035</name>
</gene>
<dbReference type="GeneID" id="127751035"/>
<dbReference type="KEGG" id="foc:127751035"/>
<feature type="compositionally biased region" description="Low complexity" evidence="2">
    <location>
        <begin position="315"/>
        <end position="326"/>
    </location>
</feature>
<dbReference type="GO" id="GO:0016579">
    <property type="term" value="P:protein deubiquitination"/>
    <property type="evidence" value="ECO:0007669"/>
    <property type="project" value="InterPro"/>
</dbReference>
<reference evidence="5" key="1">
    <citation type="submission" date="2025-08" db="UniProtKB">
        <authorList>
            <consortium name="RefSeq"/>
        </authorList>
    </citation>
    <scope>IDENTIFICATION</scope>
    <source>
        <tissue evidence="5">Whole organism</tissue>
    </source>
</reference>
<dbReference type="InterPro" id="IPR001394">
    <property type="entry name" value="Peptidase_C19_UCH"/>
</dbReference>
<proteinExistence type="inferred from homology"/>
<feature type="region of interest" description="Disordered" evidence="2">
    <location>
        <begin position="357"/>
        <end position="379"/>
    </location>
</feature>
<dbReference type="GO" id="GO:0005634">
    <property type="term" value="C:nucleus"/>
    <property type="evidence" value="ECO:0007669"/>
    <property type="project" value="TreeGrafter"/>
</dbReference>
<dbReference type="CDD" id="cd02257">
    <property type="entry name" value="Peptidase_C19"/>
    <property type="match status" value="1"/>
</dbReference>
<name>A0A9C6X682_FRAOC</name>
<evidence type="ECO:0000259" key="3">
    <source>
        <dbReference type="PROSITE" id="PS50235"/>
    </source>
</evidence>
<dbReference type="OrthoDB" id="289038at2759"/>
<dbReference type="GO" id="GO:0005829">
    <property type="term" value="C:cytosol"/>
    <property type="evidence" value="ECO:0007669"/>
    <property type="project" value="TreeGrafter"/>
</dbReference>
<dbReference type="InterPro" id="IPR028889">
    <property type="entry name" value="USP"/>
</dbReference>
<sequence length="379" mass="42538">MMSGKEQDVHEFISLLHGYLENELLLRHGKKFADELDFYSKQTTAVGQIFGFWSKARYECTKCDYNSVTYQPQSFLFVSCRERSIQEAVQKYFSVAVKVDDYKCGNGCVNSSCTRSEEIVTLPKVLRIALQRFNKDGKKINDRISVDILLNVKNAMYKFISGIIHLGNSADGGHYKCVTLCHGGKCTLFNDAEVTDNYGGLESGEVMEGMYVAFYQLVESTQPAYSKRTAPNTPTRRSPFQKKFCFKSTGCSPQKKYPRKLFGKQVTLPAPKSKIREQCTPDDEELAKPLKIDHCFDQDSKEIFSATVNRIKIRSLPPSKSPDLSSTRTTSTIESDKDSESTVTALVSPLKLMRGHLSSPISPSAESQKESNVNLNLIV</sequence>
<dbReference type="InterPro" id="IPR050164">
    <property type="entry name" value="Peptidase_C19"/>
</dbReference>
<evidence type="ECO:0000313" key="4">
    <source>
        <dbReference type="Proteomes" id="UP000504606"/>
    </source>
</evidence>
<dbReference type="Pfam" id="PF00443">
    <property type="entry name" value="UCH"/>
    <property type="match status" value="1"/>
</dbReference>
<feature type="domain" description="USP" evidence="3">
    <location>
        <begin position="1"/>
        <end position="218"/>
    </location>
</feature>
<dbReference type="PROSITE" id="PS50235">
    <property type="entry name" value="USP_3"/>
    <property type="match status" value="1"/>
</dbReference>
<evidence type="ECO:0000256" key="1">
    <source>
        <dbReference type="ARBA" id="ARBA00009085"/>
    </source>
</evidence>
<dbReference type="GO" id="GO:0004843">
    <property type="term" value="F:cysteine-type deubiquitinase activity"/>
    <property type="evidence" value="ECO:0007669"/>
    <property type="project" value="InterPro"/>
</dbReference>
<dbReference type="AlphaFoldDB" id="A0A9C6X682"/>
<dbReference type="Gene3D" id="3.90.70.10">
    <property type="entry name" value="Cysteine proteinases"/>
    <property type="match status" value="1"/>
</dbReference>
<dbReference type="Proteomes" id="UP000504606">
    <property type="component" value="Unplaced"/>
</dbReference>